<dbReference type="PANTHER" id="PTHR42850:SF2">
    <property type="entry name" value="BLL5683 PROTEIN"/>
    <property type="match status" value="1"/>
</dbReference>
<gene>
    <name evidence="4" type="ORF">DLJ48_03400</name>
    <name evidence="3" type="ORF">EVC35_03235</name>
</gene>
<evidence type="ECO:0000313" key="4">
    <source>
        <dbReference type="EMBL" id="QAS69631.1"/>
    </source>
</evidence>
<dbReference type="InterPro" id="IPR011152">
    <property type="entry name" value="Pesterase_MJ0912"/>
</dbReference>
<dbReference type="InterPro" id="IPR050126">
    <property type="entry name" value="Ap4A_hydrolase"/>
</dbReference>
<reference evidence="4" key="3">
    <citation type="submission" date="2020-01" db="EMBL/GenBank/DDBJ databases">
        <authorList>
            <person name="Cousin F.J."/>
            <person name="Le Guellec R."/>
            <person name="Cretenet M."/>
        </authorList>
    </citation>
    <scope>NUCLEOTIDE SEQUENCE</scope>
    <source>
        <strain evidence="4">UCMA 15228</strain>
    </source>
</reference>
<dbReference type="GO" id="GO:0016791">
    <property type="term" value="F:phosphatase activity"/>
    <property type="evidence" value="ECO:0007669"/>
    <property type="project" value="TreeGrafter"/>
</dbReference>
<evidence type="ECO:0000313" key="5">
    <source>
        <dbReference type="Proteomes" id="UP000286907"/>
    </source>
</evidence>
<dbReference type="PANTHER" id="PTHR42850">
    <property type="entry name" value="METALLOPHOSPHOESTERASE"/>
    <property type="match status" value="1"/>
</dbReference>
<dbReference type="GO" id="GO:0005737">
    <property type="term" value="C:cytoplasm"/>
    <property type="evidence" value="ECO:0007669"/>
    <property type="project" value="TreeGrafter"/>
</dbReference>
<protein>
    <submittedName>
        <fullName evidence="3 4">Metallophosphoesterase</fullName>
    </submittedName>
</protein>
<name>A0AAJ1VMT4_9LACO</name>
<dbReference type="EMBL" id="CP029684">
    <property type="protein sequence ID" value="QAS69631.1"/>
    <property type="molecule type" value="Genomic_DNA"/>
</dbReference>
<dbReference type="AlphaFoldDB" id="A0AAJ1VMT4"/>
<keyword evidence="5" id="KW-1185">Reference proteome</keyword>
<dbReference type="Proteomes" id="UP001167919">
    <property type="component" value="Unassembled WGS sequence"/>
</dbReference>
<evidence type="ECO:0000256" key="1">
    <source>
        <dbReference type="ARBA" id="ARBA00008950"/>
    </source>
</evidence>
<reference evidence="4 5" key="1">
    <citation type="journal article" date="2019" name="Syst. Appl. Microbiol.">
        <title>Oenococcus sicerae sp. nov., isolated from French cider.</title>
        <authorList>
            <person name="Cousin F.J."/>
            <person name="Le Guellec R."/>
            <person name="Chagnot C."/>
            <person name="Goux D."/>
            <person name="Dalmasso M."/>
            <person name="Laplace J.M."/>
            <person name="Cretenet M."/>
        </authorList>
    </citation>
    <scope>NUCLEOTIDE SEQUENCE [LARGE SCALE GENOMIC DNA]</scope>
    <source>
        <strain evidence="4 5">UCMA 15228</strain>
    </source>
</reference>
<dbReference type="InterPro" id="IPR029052">
    <property type="entry name" value="Metallo-depent_PP-like"/>
</dbReference>
<dbReference type="SUPFAM" id="SSF56300">
    <property type="entry name" value="Metallo-dependent phosphatases"/>
    <property type="match status" value="1"/>
</dbReference>
<sequence length="282" mass="32166">MKIAVVSDSHGNATALASVIEDAKKHQVDEFWSLGDIALTGPGSQRCYELLNAINTTHYLRGNWEDTYDQVKQTDLVDLDDPEDIAAVMQVKFDEEHFSQVVRSQIKKLPFKQEFAIDGLSFALYHNSPTSDHGHALLPTNPQENFDSFSDHTKADIIIYAHVHQQLMRYSNEGQLILNPGSVGEPWAVSTKLLQNHRANYLLLTIDQDGISDLEFRHVAYDRQKEIDLAYAKQLPFAKLYERLINTGIGFTHDDKALLIENKLHDYRRTVESFLKNINNEK</sequence>
<dbReference type="Gene3D" id="3.60.21.10">
    <property type="match status" value="1"/>
</dbReference>
<dbReference type="RefSeq" id="WP_128685908.1">
    <property type="nucleotide sequence ID" value="NZ_CP029684.2"/>
</dbReference>
<evidence type="ECO:0000313" key="6">
    <source>
        <dbReference type="Proteomes" id="UP001167919"/>
    </source>
</evidence>
<dbReference type="Pfam" id="PF12850">
    <property type="entry name" value="Metallophos_2"/>
    <property type="match status" value="1"/>
</dbReference>
<reference evidence="3" key="2">
    <citation type="submission" date="2019-01" db="EMBL/GenBank/DDBJ databases">
        <title>Oenococcus sicerae UCMA17102.</title>
        <authorList>
            <person name="Cousin F.J."/>
            <person name="Le Guellec R."/>
            <person name="Cretenet M."/>
        </authorList>
    </citation>
    <scope>NUCLEOTIDE SEQUENCE</scope>
    <source>
        <strain evidence="3">UCMA17102</strain>
    </source>
</reference>
<dbReference type="Proteomes" id="UP000286907">
    <property type="component" value="Chromosome"/>
</dbReference>
<evidence type="ECO:0000313" key="3">
    <source>
        <dbReference type="EMBL" id="MDN6900021.1"/>
    </source>
</evidence>
<organism evidence="3 6">
    <name type="scientific">Oenococcus sicerae</name>
    <dbReference type="NCBI Taxonomy" id="2203724"/>
    <lineage>
        <taxon>Bacteria</taxon>
        <taxon>Bacillati</taxon>
        <taxon>Bacillota</taxon>
        <taxon>Bacilli</taxon>
        <taxon>Lactobacillales</taxon>
        <taxon>Lactobacillaceae</taxon>
        <taxon>Oenococcus</taxon>
    </lineage>
</organism>
<dbReference type="EMBL" id="SDWY01000002">
    <property type="protein sequence ID" value="MDN6900021.1"/>
    <property type="molecule type" value="Genomic_DNA"/>
</dbReference>
<dbReference type="InterPro" id="IPR024654">
    <property type="entry name" value="Calcineurin-like_PHP_lpxH"/>
</dbReference>
<proteinExistence type="inferred from homology"/>
<dbReference type="PIRSF" id="PIRSF000883">
    <property type="entry name" value="Pesterase_MJ0912"/>
    <property type="match status" value="1"/>
</dbReference>
<comment type="similarity">
    <text evidence="1">Belongs to the metallophosphoesterase superfamily. YfcE family.</text>
</comment>
<evidence type="ECO:0000259" key="2">
    <source>
        <dbReference type="Pfam" id="PF12850"/>
    </source>
</evidence>
<accession>A0AAJ1VMT4</accession>
<feature type="domain" description="Calcineurin-like phosphoesterase" evidence="2">
    <location>
        <begin position="1"/>
        <end position="194"/>
    </location>
</feature>